<name>A0A4U0WSU5_9PEZI</name>
<feature type="compositionally biased region" description="Basic and acidic residues" evidence="1">
    <location>
        <begin position="114"/>
        <end position="158"/>
    </location>
</feature>
<organism evidence="2 3">
    <name type="scientific">Friedmanniomyces simplex</name>
    <dbReference type="NCBI Taxonomy" id="329884"/>
    <lineage>
        <taxon>Eukaryota</taxon>
        <taxon>Fungi</taxon>
        <taxon>Dikarya</taxon>
        <taxon>Ascomycota</taxon>
        <taxon>Pezizomycotina</taxon>
        <taxon>Dothideomycetes</taxon>
        <taxon>Dothideomycetidae</taxon>
        <taxon>Mycosphaerellales</taxon>
        <taxon>Teratosphaeriaceae</taxon>
        <taxon>Friedmanniomyces</taxon>
    </lineage>
</organism>
<feature type="compositionally biased region" description="Basic and acidic residues" evidence="1">
    <location>
        <begin position="236"/>
        <end position="267"/>
    </location>
</feature>
<proteinExistence type="predicted"/>
<dbReference type="AlphaFoldDB" id="A0A4U0WSU5"/>
<feature type="compositionally biased region" description="Polar residues" evidence="1">
    <location>
        <begin position="159"/>
        <end position="179"/>
    </location>
</feature>
<comment type="caution">
    <text evidence="2">The sequence shown here is derived from an EMBL/GenBank/DDBJ whole genome shotgun (WGS) entry which is preliminary data.</text>
</comment>
<feature type="compositionally biased region" description="Low complexity" evidence="1">
    <location>
        <begin position="37"/>
        <end position="48"/>
    </location>
</feature>
<evidence type="ECO:0000256" key="1">
    <source>
        <dbReference type="SAM" id="MobiDB-lite"/>
    </source>
</evidence>
<feature type="compositionally biased region" description="Basic and acidic residues" evidence="1">
    <location>
        <begin position="89"/>
        <end position="105"/>
    </location>
</feature>
<dbReference type="OrthoDB" id="3642901at2759"/>
<feature type="compositionally biased region" description="Basic and acidic residues" evidence="1">
    <location>
        <begin position="1"/>
        <end position="33"/>
    </location>
</feature>
<feature type="compositionally biased region" description="Basic and acidic residues" evidence="1">
    <location>
        <begin position="339"/>
        <end position="357"/>
    </location>
</feature>
<sequence length="393" mass="43751">MKAPRPFDLRNGRRAAPEEEEKPSETARPRAYDLRWAAVTAAAAAAAGIGAGSQQRQHKEPGNAVEDDHAESDESSDKTRWPEQPASKPDSRAGRSDAGTERTTKFSEAPVSERSSRPARSPEREYIFTERIVEPAGRQWERERSRDVPGRRYVETRELFSTSKGSRAGSTQPTSQPSRNYRAIYREVKAGDDSEHSSGRVRFASKVDVSPTPPDSEASSTQFRMIGARPGSRRKVVAEGGERERGEDLIVEYEERRGRSRARDRARSGGVGEGQKQEYFYERKGVESSRSRCDGAEDPSERSGGGSPEKREPKPLARAFSESPSRELHSEAPAWANEDGFRPYRPEMLRPNSRDIDSLEVGSGSGHGEDRGVKHSAHGRWQEDLPVLEGYGW</sequence>
<keyword evidence="3" id="KW-1185">Reference proteome</keyword>
<gene>
    <name evidence="2" type="ORF">B0A55_09917</name>
</gene>
<accession>A0A4U0WSU5</accession>
<evidence type="ECO:0000313" key="2">
    <source>
        <dbReference type="EMBL" id="TKA66057.1"/>
    </source>
</evidence>
<feature type="compositionally biased region" description="Basic and acidic residues" evidence="1">
    <location>
        <begin position="275"/>
        <end position="301"/>
    </location>
</feature>
<reference evidence="2 3" key="1">
    <citation type="submission" date="2017-03" db="EMBL/GenBank/DDBJ databases">
        <title>Genomes of endolithic fungi from Antarctica.</title>
        <authorList>
            <person name="Coleine C."/>
            <person name="Masonjones S."/>
            <person name="Stajich J.E."/>
        </authorList>
    </citation>
    <scope>NUCLEOTIDE SEQUENCE [LARGE SCALE GENOMIC DNA]</scope>
    <source>
        <strain evidence="2 3">CCFEE 5184</strain>
    </source>
</reference>
<dbReference type="Proteomes" id="UP000309340">
    <property type="component" value="Unassembled WGS sequence"/>
</dbReference>
<feature type="region of interest" description="Disordered" evidence="1">
    <location>
        <begin position="1"/>
        <end position="378"/>
    </location>
</feature>
<dbReference type="EMBL" id="NAJQ01000680">
    <property type="protein sequence ID" value="TKA66057.1"/>
    <property type="molecule type" value="Genomic_DNA"/>
</dbReference>
<protein>
    <submittedName>
        <fullName evidence="2">Uncharacterized protein</fullName>
    </submittedName>
</protein>
<evidence type="ECO:0000313" key="3">
    <source>
        <dbReference type="Proteomes" id="UP000309340"/>
    </source>
</evidence>
<feature type="compositionally biased region" description="Basic and acidic residues" evidence="1">
    <location>
        <begin position="184"/>
        <end position="198"/>
    </location>
</feature>